<dbReference type="Pfam" id="PF13540">
    <property type="entry name" value="RCC1_2"/>
    <property type="match status" value="1"/>
</dbReference>
<evidence type="ECO:0000313" key="6">
    <source>
        <dbReference type="Proteomes" id="UP000007797"/>
    </source>
</evidence>
<dbReference type="Proteomes" id="UP000007797">
    <property type="component" value="Unassembled WGS sequence"/>
</dbReference>
<dbReference type="PRINTS" id="PR00633">
    <property type="entry name" value="RCCNDNSATION"/>
</dbReference>
<feature type="repeat" description="RCC1" evidence="2">
    <location>
        <begin position="445"/>
        <end position="495"/>
    </location>
</feature>
<dbReference type="AlphaFoldDB" id="F4Q620"/>
<dbReference type="OrthoDB" id="294251at2759"/>
<dbReference type="GO" id="GO:1905162">
    <property type="term" value="P:regulation of phagosome maturation"/>
    <property type="evidence" value="ECO:0007669"/>
    <property type="project" value="EnsemblProtists"/>
</dbReference>
<dbReference type="Gene3D" id="1.10.10.750">
    <property type="entry name" value="Ypt/Rab-GAP domain of gyp1p, domain 1"/>
    <property type="match status" value="1"/>
</dbReference>
<keyword evidence="6" id="KW-1185">Reference proteome</keyword>
<dbReference type="GO" id="GO:0005096">
    <property type="term" value="F:GTPase activator activity"/>
    <property type="evidence" value="ECO:0007669"/>
    <property type="project" value="EnsemblProtists"/>
</dbReference>
<name>F4Q620_CACFS</name>
<dbReference type="InterPro" id="IPR000408">
    <property type="entry name" value="Reg_chr_condens"/>
</dbReference>
<dbReference type="Gene3D" id="1.10.472.80">
    <property type="entry name" value="Ypt/Rab-GAP domain of gyp1p, domain 3"/>
    <property type="match status" value="1"/>
</dbReference>
<feature type="region of interest" description="Disordered" evidence="3">
    <location>
        <begin position="241"/>
        <end position="277"/>
    </location>
</feature>
<evidence type="ECO:0000313" key="5">
    <source>
        <dbReference type="EMBL" id="EGG16606.1"/>
    </source>
</evidence>
<dbReference type="SUPFAM" id="SSF50985">
    <property type="entry name" value="RCC1/BLIP-II"/>
    <property type="match status" value="2"/>
</dbReference>
<dbReference type="PROSITE" id="PS50012">
    <property type="entry name" value="RCC1_3"/>
    <property type="match status" value="5"/>
</dbReference>
<dbReference type="KEGG" id="dfa:DFA_07584"/>
<sequence length="1076" mass="120559">MKHHNNFTLLNGYNGTDDGTYVVGWGRLFKNNNVNHLDATSRNESSSSLHSSLSSNSLLNSSIGSGISSHHDEEEQGDGTLGPDTIYQFIGKNPQQLSSGHNHQLLITSGGDIYSWGSNSKGQLGHGDISHNHQIEPIRKFSLLKALYGIVPIQVAAGNEFSMVLTSEGTVYSFGVSNEGQLGNLYDSYNTSSTVINNNNNNLNNCNNISTNKDLDPTNNNNNNTSVNVLLFNSPFGNLLNNPSDTSNNSNESSPSSSSPSLTSSNAQAPRNNPTITQTLIGSTSVTDNLWNHTQPIPRRIGTLDGVQITMVACGSKHTLSLTCDGAVYAWGSNRNGQCGLPLDYPILHQPTRVKIEYNQTNNNSNNNTSTFVIIGSISCGYSHSVAVQAHSSQLYSWGKGSDGQLGLGSRSDHSSPTAIPLFTSDPIVRICCGHYHTVALTSQSKLYSWGMGFALGHGQAKDKLVPTLIEAFSPCTKVVNIACGFSHTAVLTEKGKCLTFGHGDHGQLGYFNKKNESTSSLVPITPNGIDQLQISSISCGWFNTFLIVKDLNINNIQQSFSSSSSSSSNHNQPPQSAEILQSRVKRASIPNVTTSPLDLTESMLQLERLLIEFDVQQSLEMISSFDFVEEKLLDQVQDQNISQNNPGLPTDNSLALSSLARLNMILQPKTKPKEKKKNSNSFYNLISSILFRSNNNNNNYIKPSLAFDQEDLSRIWTDRFIPKWDKRIKNKDEWSFMWRKGGIPPSIRSTVWKLAAGNKLNISEEMYQFYIDIVEKFLKKRNPARYNRGYQPPQKQQQQQPSQQATHSQQYNYIDSDDDENDDHYHRRDSHGRHVDNIIDGDGNEIQYDETDMLLEQTYLMLELDLPRSFPHLFLFHRTAPYHDELMKVLLVWSLYRPEIGYVQGMSYLCGLLLLHMNNGLECFIVFSNMLNSHYFKSLYNFDIQQMVRHIKIYDVLFQKNLPDLYRCFKQVGLVSEHYLLEWLMTLFTKQMSLPIVTRIWDGFLLEGEGYIYAAALGALKLLQKLLLQSPTFDECILTLRSAPQDFKEESLFISIDTIHIPKFCKNLIDSLNKT</sequence>
<keyword evidence="1" id="KW-0677">Repeat</keyword>
<evidence type="ECO:0000259" key="4">
    <source>
        <dbReference type="PROSITE" id="PS50086"/>
    </source>
</evidence>
<feature type="repeat" description="RCC1" evidence="2">
    <location>
        <begin position="496"/>
        <end position="551"/>
    </location>
</feature>
<feature type="region of interest" description="Disordered" evidence="3">
    <location>
        <begin position="786"/>
        <end position="839"/>
    </location>
</feature>
<dbReference type="GeneID" id="14868805"/>
<evidence type="ECO:0000256" key="3">
    <source>
        <dbReference type="SAM" id="MobiDB-lite"/>
    </source>
</evidence>
<protein>
    <submittedName>
        <fullName evidence="5">Regulator of chromosome condensation domain-containing protein</fullName>
    </submittedName>
</protein>
<dbReference type="SMART" id="SM00164">
    <property type="entry name" value="TBC"/>
    <property type="match status" value="1"/>
</dbReference>
<feature type="repeat" description="RCC1" evidence="2">
    <location>
        <begin position="326"/>
        <end position="391"/>
    </location>
</feature>
<dbReference type="GO" id="GO:0044354">
    <property type="term" value="C:macropinosome"/>
    <property type="evidence" value="ECO:0007669"/>
    <property type="project" value="EnsemblProtists"/>
</dbReference>
<feature type="compositionally biased region" description="Low complexity" evidence="3">
    <location>
        <begin position="241"/>
        <end position="266"/>
    </location>
</feature>
<gene>
    <name evidence="5" type="ORF">DFA_07584</name>
</gene>
<evidence type="ECO:0000256" key="1">
    <source>
        <dbReference type="ARBA" id="ARBA00022737"/>
    </source>
</evidence>
<dbReference type="Pfam" id="PF00415">
    <property type="entry name" value="RCC1"/>
    <property type="match status" value="4"/>
</dbReference>
<evidence type="ECO:0000256" key="2">
    <source>
        <dbReference type="PROSITE-ProRule" id="PRU00235"/>
    </source>
</evidence>
<feature type="repeat" description="RCC1" evidence="2">
    <location>
        <begin position="393"/>
        <end position="444"/>
    </location>
</feature>
<dbReference type="EMBL" id="GL883021">
    <property type="protein sequence ID" value="EGG16606.1"/>
    <property type="molecule type" value="Genomic_DNA"/>
</dbReference>
<accession>F4Q620</accession>
<dbReference type="InterPro" id="IPR051625">
    <property type="entry name" value="Signaling_Regulatory_Domain"/>
</dbReference>
<dbReference type="InterPro" id="IPR000195">
    <property type="entry name" value="Rab-GAP-TBC_dom"/>
</dbReference>
<feature type="repeat" description="RCC1" evidence="2">
    <location>
        <begin position="111"/>
        <end position="168"/>
    </location>
</feature>
<dbReference type="OMA" id="EHFLLEW"/>
<dbReference type="SUPFAM" id="SSF47923">
    <property type="entry name" value="Ypt/Rab-GAP domain of gyp1p"/>
    <property type="match status" value="2"/>
</dbReference>
<dbReference type="InterPro" id="IPR035969">
    <property type="entry name" value="Rab-GAP_TBC_sf"/>
</dbReference>
<dbReference type="RefSeq" id="XP_004355080.1">
    <property type="nucleotide sequence ID" value="XM_004355028.1"/>
</dbReference>
<feature type="compositionally biased region" description="Polar residues" evidence="3">
    <location>
        <begin position="267"/>
        <end position="277"/>
    </location>
</feature>
<dbReference type="InterPro" id="IPR009091">
    <property type="entry name" value="RCC1/BLIP-II"/>
</dbReference>
<feature type="domain" description="Rab-GAP TBC" evidence="4">
    <location>
        <begin position="743"/>
        <end position="1009"/>
    </location>
</feature>
<reference evidence="6" key="1">
    <citation type="journal article" date="2011" name="Genome Res.">
        <title>Phylogeny-wide analysis of social amoeba genomes highlights ancient origins for complex intercellular communication.</title>
        <authorList>
            <person name="Heidel A.J."/>
            <person name="Lawal H.M."/>
            <person name="Felder M."/>
            <person name="Schilde C."/>
            <person name="Helps N.R."/>
            <person name="Tunggal B."/>
            <person name="Rivero F."/>
            <person name="John U."/>
            <person name="Schleicher M."/>
            <person name="Eichinger L."/>
            <person name="Platzer M."/>
            <person name="Noegel A.A."/>
            <person name="Schaap P."/>
            <person name="Gloeckner G."/>
        </authorList>
    </citation>
    <scope>NUCLEOTIDE SEQUENCE [LARGE SCALE GENOMIC DNA]</scope>
    <source>
        <strain evidence="6">SH3</strain>
    </source>
</reference>
<dbReference type="PROSITE" id="PS50086">
    <property type="entry name" value="TBC_RABGAP"/>
    <property type="match status" value="1"/>
</dbReference>
<dbReference type="Gene3D" id="2.130.10.30">
    <property type="entry name" value="Regulator of chromosome condensation 1/beta-lactamase-inhibitor protein II"/>
    <property type="match status" value="2"/>
</dbReference>
<organism evidence="5 6">
    <name type="scientific">Cavenderia fasciculata</name>
    <name type="common">Slime mold</name>
    <name type="synonym">Dictyostelium fasciculatum</name>
    <dbReference type="NCBI Taxonomy" id="261658"/>
    <lineage>
        <taxon>Eukaryota</taxon>
        <taxon>Amoebozoa</taxon>
        <taxon>Evosea</taxon>
        <taxon>Eumycetozoa</taxon>
        <taxon>Dictyostelia</taxon>
        <taxon>Acytosteliales</taxon>
        <taxon>Cavenderiaceae</taxon>
        <taxon>Cavenderia</taxon>
    </lineage>
</organism>
<dbReference type="GO" id="GO:0032009">
    <property type="term" value="C:early phagosome"/>
    <property type="evidence" value="ECO:0007669"/>
    <property type="project" value="EnsemblProtists"/>
</dbReference>
<feature type="region of interest" description="Disordered" evidence="3">
    <location>
        <begin position="208"/>
        <end position="227"/>
    </location>
</feature>
<proteinExistence type="predicted"/>
<dbReference type="PROSITE" id="PS00626">
    <property type="entry name" value="RCC1_2"/>
    <property type="match status" value="3"/>
</dbReference>
<feature type="compositionally biased region" description="Low complexity" evidence="3">
    <location>
        <begin position="792"/>
        <end position="815"/>
    </location>
</feature>
<dbReference type="Gene3D" id="1.10.8.270">
    <property type="entry name" value="putative rabgap domain of human tbc1 domain family member 14 like domains"/>
    <property type="match status" value="1"/>
</dbReference>
<dbReference type="PANTHER" id="PTHR22872">
    <property type="entry name" value="BTK-BINDING PROTEIN-RELATED"/>
    <property type="match status" value="1"/>
</dbReference>
<dbReference type="Pfam" id="PF00566">
    <property type="entry name" value="RabGAP-TBC"/>
    <property type="match status" value="1"/>
</dbReference>
<feature type="region of interest" description="Disordered" evidence="3">
    <location>
        <begin position="64"/>
        <end position="85"/>
    </location>
</feature>